<dbReference type="Proteomes" id="UP000239203">
    <property type="component" value="Unassembled WGS sequence"/>
</dbReference>
<evidence type="ECO:0000313" key="2">
    <source>
        <dbReference type="Proteomes" id="UP000239203"/>
    </source>
</evidence>
<dbReference type="AlphaFoldDB" id="A0A2S6GZ50"/>
<dbReference type="RefSeq" id="WP_104477492.1">
    <property type="nucleotide sequence ID" value="NZ_CP154825.1"/>
</dbReference>
<protein>
    <submittedName>
        <fullName evidence="1">Uncharacterized protein</fullName>
    </submittedName>
</protein>
<proteinExistence type="predicted"/>
<comment type="caution">
    <text evidence="1">The sequence shown here is derived from an EMBL/GenBank/DDBJ whole genome shotgun (WGS) entry which is preliminary data.</text>
</comment>
<accession>A0A2S6GZ50</accession>
<organism evidence="1 2">
    <name type="scientific">Actinokineospora auranticolor</name>
    <dbReference type="NCBI Taxonomy" id="155976"/>
    <lineage>
        <taxon>Bacteria</taxon>
        <taxon>Bacillati</taxon>
        <taxon>Actinomycetota</taxon>
        <taxon>Actinomycetes</taxon>
        <taxon>Pseudonocardiales</taxon>
        <taxon>Pseudonocardiaceae</taxon>
        <taxon>Actinokineospora</taxon>
    </lineage>
</organism>
<name>A0A2S6GZ50_9PSEU</name>
<reference evidence="1 2" key="1">
    <citation type="submission" date="2018-02" db="EMBL/GenBank/DDBJ databases">
        <title>Genomic Encyclopedia of Archaeal and Bacterial Type Strains, Phase II (KMG-II): from individual species to whole genera.</title>
        <authorList>
            <person name="Goeker M."/>
        </authorList>
    </citation>
    <scope>NUCLEOTIDE SEQUENCE [LARGE SCALE GENOMIC DNA]</scope>
    <source>
        <strain evidence="1 2">YU 961-1</strain>
    </source>
</reference>
<gene>
    <name evidence="1" type="ORF">CLV40_102418</name>
</gene>
<keyword evidence="2" id="KW-1185">Reference proteome</keyword>
<sequence>MDAFAATLAGFADWPEAERDAERAEFRAMITRAARAERDLVEPGAAPLTRLAAHGALDRIANIAD</sequence>
<dbReference type="EMBL" id="PTIX01000002">
    <property type="protein sequence ID" value="PPK70503.1"/>
    <property type="molecule type" value="Genomic_DNA"/>
</dbReference>
<evidence type="ECO:0000313" key="1">
    <source>
        <dbReference type="EMBL" id="PPK70503.1"/>
    </source>
</evidence>